<dbReference type="InterPro" id="IPR051334">
    <property type="entry name" value="SRPK"/>
</dbReference>
<dbReference type="PANTHER" id="PTHR47634:SF9">
    <property type="entry name" value="PROTEIN KINASE DOMAIN-CONTAINING PROTEIN-RELATED"/>
    <property type="match status" value="1"/>
</dbReference>
<dbReference type="Gene3D" id="1.10.510.10">
    <property type="entry name" value="Transferase(Phosphotransferase) domain 1"/>
    <property type="match status" value="1"/>
</dbReference>
<feature type="region of interest" description="Disordered" evidence="10">
    <location>
        <begin position="468"/>
        <end position="779"/>
    </location>
</feature>
<keyword evidence="6 9" id="KW-0067">ATP-binding</keyword>
<dbReference type="Gene3D" id="3.30.200.20">
    <property type="entry name" value="Phosphorylase Kinase, domain 1"/>
    <property type="match status" value="1"/>
</dbReference>
<comment type="caution">
    <text evidence="12">The sequence shown here is derived from an EMBL/GenBank/DDBJ whole genome shotgun (WGS) entry which is preliminary data.</text>
</comment>
<feature type="compositionally biased region" description="Polar residues" evidence="10">
    <location>
        <begin position="646"/>
        <end position="668"/>
    </location>
</feature>
<feature type="binding site" evidence="9">
    <location>
        <position position="106"/>
    </location>
    <ligand>
        <name>ATP</name>
        <dbReference type="ChEBI" id="CHEBI:30616"/>
    </ligand>
</feature>
<name>A0A9W9Q619_PENBR</name>
<dbReference type="Proteomes" id="UP001147695">
    <property type="component" value="Unassembled WGS sequence"/>
</dbReference>
<comment type="catalytic activity">
    <reaction evidence="8">
        <text>L-seryl-[protein] + ATP = O-phospho-L-seryl-[protein] + ADP + H(+)</text>
        <dbReference type="Rhea" id="RHEA:17989"/>
        <dbReference type="Rhea" id="RHEA-COMP:9863"/>
        <dbReference type="Rhea" id="RHEA-COMP:11604"/>
        <dbReference type="ChEBI" id="CHEBI:15378"/>
        <dbReference type="ChEBI" id="CHEBI:29999"/>
        <dbReference type="ChEBI" id="CHEBI:30616"/>
        <dbReference type="ChEBI" id="CHEBI:83421"/>
        <dbReference type="ChEBI" id="CHEBI:456216"/>
        <dbReference type="EC" id="2.7.11.1"/>
    </reaction>
</comment>
<comment type="catalytic activity">
    <reaction evidence="7">
        <text>L-threonyl-[protein] + ATP = O-phospho-L-threonyl-[protein] + ADP + H(+)</text>
        <dbReference type="Rhea" id="RHEA:46608"/>
        <dbReference type="Rhea" id="RHEA-COMP:11060"/>
        <dbReference type="Rhea" id="RHEA-COMP:11605"/>
        <dbReference type="ChEBI" id="CHEBI:15378"/>
        <dbReference type="ChEBI" id="CHEBI:30013"/>
        <dbReference type="ChEBI" id="CHEBI:30616"/>
        <dbReference type="ChEBI" id="CHEBI:61977"/>
        <dbReference type="ChEBI" id="CHEBI:456216"/>
        <dbReference type="EC" id="2.7.11.1"/>
    </reaction>
</comment>
<evidence type="ECO:0000313" key="12">
    <source>
        <dbReference type="EMBL" id="KAJ5327706.1"/>
    </source>
</evidence>
<protein>
    <recommendedName>
        <fullName evidence="1">non-specific serine/threonine protein kinase</fullName>
        <ecNumber evidence="1">2.7.11.1</ecNumber>
    </recommendedName>
</protein>
<evidence type="ECO:0000256" key="7">
    <source>
        <dbReference type="ARBA" id="ARBA00047899"/>
    </source>
</evidence>
<feature type="domain" description="Protein kinase" evidence="11">
    <location>
        <begin position="77"/>
        <end position="446"/>
    </location>
</feature>
<dbReference type="GO" id="GO:0050684">
    <property type="term" value="P:regulation of mRNA processing"/>
    <property type="evidence" value="ECO:0007669"/>
    <property type="project" value="TreeGrafter"/>
</dbReference>
<dbReference type="AlphaFoldDB" id="A0A9W9Q619"/>
<evidence type="ECO:0000256" key="9">
    <source>
        <dbReference type="PROSITE-ProRule" id="PRU10141"/>
    </source>
</evidence>
<dbReference type="EMBL" id="JAPZBQ010000005">
    <property type="protein sequence ID" value="KAJ5327706.1"/>
    <property type="molecule type" value="Genomic_DNA"/>
</dbReference>
<evidence type="ECO:0000256" key="10">
    <source>
        <dbReference type="SAM" id="MobiDB-lite"/>
    </source>
</evidence>
<feature type="compositionally biased region" description="Polar residues" evidence="10">
    <location>
        <begin position="605"/>
        <end position="621"/>
    </location>
</feature>
<keyword evidence="3" id="KW-0808">Transferase</keyword>
<feature type="compositionally biased region" description="Polar residues" evidence="10">
    <location>
        <begin position="704"/>
        <end position="719"/>
    </location>
</feature>
<dbReference type="GO" id="GO:0005737">
    <property type="term" value="C:cytoplasm"/>
    <property type="evidence" value="ECO:0007669"/>
    <property type="project" value="TreeGrafter"/>
</dbReference>
<evidence type="ECO:0000259" key="11">
    <source>
        <dbReference type="PROSITE" id="PS50011"/>
    </source>
</evidence>
<dbReference type="SMART" id="SM00220">
    <property type="entry name" value="S_TKc"/>
    <property type="match status" value="1"/>
</dbReference>
<evidence type="ECO:0000256" key="2">
    <source>
        <dbReference type="ARBA" id="ARBA00022527"/>
    </source>
</evidence>
<reference evidence="12" key="2">
    <citation type="journal article" date="2023" name="IMA Fungus">
        <title>Comparative genomic study of the Penicillium genus elucidates a diverse pangenome and 15 lateral gene transfer events.</title>
        <authorList>
            <person name="Petersen C."/>
            <person name="Sorensen T."/>
            <person name="Nielsen M.R."/>
            <person name="Sondergaard T.E."/>
            <person name="Sorensen J.L."/>
            <person name="Fitzpatrick D.A."/>
            <person name="Frisvad J.C."/>
            <person name="Nielsen K.L."/>
        </authorList>
    </citation>
    <scope>NUCLEOTIDE SEQUENCE</scope>
    <source>
        <strain evidence="12">IBT 35673</strain>
    </source>
</reference>
<evidence type="ECO:0000256" key="6">
    <source>
        <dbReference type="ARBA" id="ARBA00022840"/>
    </source>
</evidence>
<evidence type="ECO:0000256" key="5">
    <source>
        <dbReference type="ARBA" id="ARBA00022777"/>
    </source>
</evidence>
<feature type="compositionally biased region" description="Basic and acidic residues" evidence="10">
    <location>
        <begin position="725"/>
        <end position="747"/>
    </location>
</feature>
<organism evidence="12 13">
    <name type="scientific">Penicillium brevicompactum</name>
    <dbReference type="NCBI Taxonomy" id="5074"/>
    <lineage>
        <taxon>Eukaryota</taxon>
        <taxon>Fungi</taxon>
        <taxon>Dikarya</taxon>
        <taxon>Ascomycota</taxon>
        <taxon>Pezizomycotina</taxon>
        <taxon>Eurotiomycetes</taxon>
        <taxon>Eurotiomycetidae</taxon>
        <taxon>Eurotiales</taxon>
        <taxon>Aspergillaceae</taxon>
        <taxon>Penicillium</taxon>
    </lineage>
</organism>
<dbReference type="InterPro" id="IPR000719">
    <property type="entry name" value="Prot_kinase_dom"/>
</dbReference>
<dbReference type="GO" id="GO:0005634">
    <property type="term" value="C:nucleus"/>
    <property type="evidence" value="ECO:0007669"/>
    <property type="project" value="TreeGrafter"/>
</dbReference>
<evidence type="ECO:0000256" key="3">
    <source>
        <dbReference type="ARBA" id="ARBA00022679"/>
    </source>
</evidence>
<feature type="compositionally biased region" description="Basic and acidic residues" evidence="10">
    <location>
        <begin position="484"/>
        <end position="519"/>
    </location>
</feature>
<keyword evidence="2" id="KW-0723">Serine/threonine-protein kinase</keyword>
<dbReference type="EC" id="2.7.11.1" evidence="1"/>
<feature type="compositionally biased region" description="Low complexity" evidence="10">
    <location>
        <begin position="686"/>
        <end position="703"/>
    </location>
</feature>
<feature type="compositionally biased region" description="Basic and acidic residues" evidence="10">
    <location>
        <begin position="551"/>
        <end position="564"/>
    </location>
</feature>
<evidence type="ECO:0000256" key="4">
    <source>
        <dbReference type="ARBA" id="ARBA00022741"/>
    </source>
</evidence>
<keyword evidence="4 9" id="KW-0547">Nucleotide-binding</keyword>
<evidence type="ECO:0000256" key="8">
    <source>
        <dbReference type="ARBA" id="ARBA00048679"/>
    </source>
</evidence>
<dbReference type="GO" id="GO:0005524">
    <property type="term" value="F:ATP binding"/>
    <property type="evidence" value="ECO:0007669"/>
    <property type="project" value="UniProtKB-UniRule"/>
</dbReference>
<gene>
    <name evidence="12" type="ORF">N7452_008096</name>
</gene>
<reference evidence="12" key="1">
    <citation type="submission" date="2022-12" db="EMBL/GenBank/DDBJ databases">
        <authorList>
            <person name="Petersen C."/>
        </authorList>
    </citation>
    <scope>NUCLEOTIDE SEQUENCE</scope>
    <source>
        <strain evidence="12">IBT 35673</strain>
    </source>
</reference>
<proteinExistence type="predicted"/>
<feature type="compositionally biased region" description="Basic residues" evidence="10">
    <location>
        <begin position="520"/>
        <end position="529"/>
    </location>
</feature>
<dbReference type="GO" id="GO:0000245">
    <property type="term" value="P:spliceosomal complex assembly"/>
    <property type="evidence" value="ECO:0007669"/>
    <property type="project" value="TreeGrafter"/>
</dbReference>
<evidence type="ECO:0000313" key="13">
    <source>
        <dbReference type="Proteomes" id="UP001147695"/>
    </source>
</evidence>
<dbReference type="InterPro" id="IPR011009">
    <property type="entry name" value="Kinase-like_dom_sf"/>
</dbReference>
<dbReference type="PANTHER" id="PTHR47634">
    <property type="entry name" value="PROTEIN KINASE DOMAIN-CONTAINING PROTEIN-RELATED"/>
    <property type="match status" value="1"/>
</dbReference>
<sequence length="808" mass="91829">MSESIPPESTSGYVPPPIIYSPDIMGTLDEDESSLSQWRRDLIMCSPIITSEEKLDRYRPGGYHPVLVGDTFKDGRYTIVNKLGFGGYSTVWLAWDKDQCRRVALKIMVSDVTDPIEIRSYEHLNKKASGNLSQYYIATMLDSFVHEGPNGSHHCLVSEFLGPSLDRFMREHEKHRYAKKLAMYNVGNIVDMMHQVMEAVSFIHEAGMAHGDIQAGNIAFCLPDGFLQNGDLTDDFVGIPQEERVLSVDGKPRAEGVPPLMYGSAKWPGLFSLNFEGGPIDMRHRTLDIRLYDFGQSFFHGKEPEVLMQPRMMKAPEGILTDKFDYRVDLWSIGYLIKWLSLEEHWFLQQGRGMYEIAYSMRWFVEDIPEEWLPNLEELRLKHGARLITEEEYPRPWLEGTTAIDFVKTGLDTATDRLVLIIKALMRWLPSDRISLREAMVMVEELQTHWETAENDAVFWYGLFHKDDSDSDSESTSKKSAWNRLEEEGWSDERREAEPEEWKRVSDEASEKDWHEGRQRWVKTMRKHAKEQASELPSAHPFPRIQISPEEVERMLEFIRRDLPKPPPNDSACPKEPLQEPQNLGVGELQHSETPNPKCECDPPQTEQQAGENPLECQQKQTRVEGTLLASQRTPTLPTLEKAESAPSSLGPSGLDLTQATLLTSQVGLQPMEMTPDPVESHESNENSPSTSSGSPKESCSSPGQSKSLPDSQTEQGSMLSELASRGDDAPKFRLAEDGLEVSEHQDQTPPASKAPETIDNSLPKANELSSGASEDLEVQQVEVERKRSWWATLLSPLWRPWKRFRRS</sequence>
<dbReference type="Pfam" id="PF00069">
    <property type="entry name" value="Pkinase"/>
    <property type="match status" value="1"/>
</dbReference>
<dbReference type="PROSITE" id="PS50011">
    <property type="entry name" value="PROTEIN_KINASE_DOM"/>
    <property type="match status" value="1"/>
</dbReference>
<keyword evidence="5 12" id="KW-0418">Kinase</keyword>
<evidence type="ECO:0000256" key="1">
    <source>
        <dbReference type="ARBA" id="ARBA00012513"/>
    </source>
</evidence>
<dbReference type="GO" id="GO:0004674">
    <property type="term" value="F:protein serine/threonine kinase activity"/>
    <property type="evidence" value="ECO:0007669"/>
    <property type="project" value="UniProtKB-KW"/>
</dbReference>
<dbReference type="InterPro" id="IPR017441">
    <property type="entry name" value="Protein_kinase_ATP_BS"/>
</dbReference>
<dbReference type="PROSITE" id="PS00107">
    <property type="entry name" value="PROTEIN_KINASE_ATP"/>
    <property type="match status" value="1"/>
</dbReference>
<accession>A0A9W9Q619</accession>
<dbReference type="SUPFAM" id="SSF56112">
    <property type="entry name" value="Protein kinase-like (PK-like)"/>
    <property type="match status" value="1"/>
</dbReference>